<name>A0A2C9UYN5_MANES</name>
<organism evidence="1">
    <name type="scientific">Manihot esculenta</name>
    <name type="common">Cassava</name>
    <name type="synonym">Jatropha manihot</name>
    <dbReference type="NCBI Taxonomy" id="3983"/>
    <lineage>
        <taxon>Eukaryota</taxon>
        <taxon>Viridiplantae</taxon>
        <taxon>Streptophyta</taxon>
        <taxon>Embryophyta</taxon>
        <taxon>Tracheophyta</taxon>
        <taxon>Spermatophyta</taxon>
        <taxon>Magnoliopsida</taxon>
        <taxon>eudicotyledons</taxon>
        <taxon>Gunneridae</taxon>
        <taxon>Pentapetalae</taxon>
        <taxon>rosids</taxon>
        <taxon>fabids</taxon>
        <taxon>Malpighiales</taxon>
        <taxon>Euphorbiaceae</taxon>
        <taxon>Crotonoideae</taxon>
        <taxon>Manihoteae</taxon>
        <taxon>Manihot</taxon>
    </lineage>
</organism>
<proteinExistence type="predicted"/>
<reference evidence="1" key="1">
    <citation type="submission" date="2016-02" db="EMBL/GenBank/DDBJ databases">
        <title>WGS assembly of Manihot esculenta.</title>
        <authorList>
            <person name="Bredeson J.V."/>
            <person name="Prochnik S.E."/>
            <person name="Lyons J.B."/>
            <person name="Schmutz J."/>
            <person name="Grimwood J."/>
            <person name="Vrebalov J."/>
            <person name="Bart R.S."/>
            <person name="Amuge T."/>
            <person name="Ferguson M.E."/>
            <person name="Green R."/>
            <person name="Putnam N."/>
            <person name="Stites J."/>
            <person name="Rounsley S."/>
            <person name="Rokhsar D.S."/>
        </authorList>
    </citation>
    <scope>NUCLEOTIDE SEQUENCE [LARGE SCALE GENOMIC DNA]</scope>
    <source>
        <tissue evidence="1">Leaf</tissue>
    </source>
</reference>
<dbReference type="AlphaFoldDB" id="A0A2C9UYN5"/>
<accession>A0A2C9UYN5</accession>
<sequence>MSGARITDKRNDCAGGWNDTVRWCRRGVVGLVNNSHGSSLRG</sequence>
<evidence type="ECO:0000313" key="1">
    <source>
        <dbReference type="EMBL" id="OAY36025.1"/>
    </source>
</evidence>
<gene>
    <name evidence="1" type="ORF">MANES_12G149300</name>
</gene>
<dbReference type="EMBL" id="CM004398">
    <property type="protein sequence ID" value="OAY36025.1"/>
    <property type="molecule type" value="Genomic_DNA"/>
</dbReference>
<protein>
    <submittedName>
        <fullName evidence="1">Uncharacterized protein</fullName>
    </submittedName>
</protein>